<comment type="caution">
    <text evidence="2">The sequence shown here is derived from an EMBL/GenBank/DDBJ whole genome shotgun (WGS) entry which is preliminary data.</text>
</comment>
<feature type="chain" id="PRO_5042127054" evidence="1">
    <location>
        <begin position="31"/>
        <end position="197"/>
    </location>
</feature>
<keyword evidence="3" id="KW-1185">Reference proteome</keyword>
<evidence type="ECO:0000313" key="2">
    <source>
        <dbReference type="EMBL" id="KAK3911828.1"/>
    </source>
</evidence>
<dbReference type="Proteomes" id="UP001219518">
    <property type="component" value="Unassembled WGS sequence"/>
</dbReference>
<gene>
    <name evidence="2" type="ORF">KUF71_004508</name>
</gene>
<proteinExistence type="predicted"/>
<evidence type="ECO:0000313" key="3">
    <source>
        <dbReference type="Proteomes" id="UP001219518"/>
    </source>
</evidence>
<dbReference type="EMBL" id="JAHWGI010000287">
    <property type="protein sequence ID" value="KAK3911828.1"/>
    <property type="molecule type" value="Genomic_DNA"/>
</dbReference>
<dbReference type="AlphaFoldDB" id="A0AAE1GZQ3"/>
<sequence length="197" mass="22162">MSRVKMDLPKLSASLLAAALCLLRVTMMEAGRQQAAQRDALVVDAYGNCDDVERTIRLIKPEVVTLRPGVTVLRCGVNVTRELEISWVDVDTFMCDGQTRDNCVRFLNWKRDSGVCALATAKDMLWTPLFNVRPPLRCPVIAQGIYQLENGSFDTSKLSLLMMPKNKYFRVKFAAFADKRKPYFCATLGGIYKTVKV</sequence>
<reference evidence="2" key="2">
    <citation type="journal article" date="2023" name="BMC Genomics">
        <title>Pest status, molecular evolution, and epigenetic factors derived from the genome assembly of Frankliniella fusca, a thysanopteran phytovirus vector.</title>
        <authorList>
            <person name="Catto M.A."/>
            <person name="Labadie P.E."/>
            <person name="Jacobson A.L."/>
            <person name="Kennedy G.G."/>
            <person name="Srinivasan R."/>
            <person name="Hunt B.G."/>
        </authorList>
    </citation>
    <scope>NUCLEOTIDE SEQUENCE</scope>
    <source>
        <strain evidence="2">PL_HMW_Pooled</strain>
    </source>
</reference>
<accession>A0AAE1GZQ3</accession>
<protein>
    <submittedName>
        <fullName evidence="2">Porphobilinogen deaminase</fullName>
    </submittedName>
</protein>
<organism evidence="2 3">
    <name type="scientific">Frankliniella fusca</name>
    <dbReference type="NCBI Taxonomy" id="407009"/>
    <lineage>
        <taxon>Eukaryota</taxon>
        <taxon>Metazoa</taxon>
        <taxon>Ecdysozoa</taxon>
        <taxon>Arthropoda</taxon>
        <taxon>Hexapoda</taxon>
        <taxon>Insecta</taxon>
        <taxon>Pterygota</taxon>
        <taxon>Neoptera</taxon>
        <taxon>Paraneoptera</taxon>
        <taxon>Thysanoptera</taxon>
        <taxon>Terebrantia</taxon>
        <taxon>Thripoidea</taxon>
        <taxon>Thripidae</taxon>
        <taxon>Frankliniella</taxon>
    </lineage>
</organism>
<reference evidence="2" key="1">
    <citation type="submission" date="2021-07" db="EMBL/GenBank/DDBJ databases">
        <authorList>
            <person name="Catto M.A."/>
            <person name="Jacobson A."/>
            <person name="Kennedy G."/>
            <person name="Labadie P."/>
            <person name="Hunt B.G."/>
            <person name="Srinivasan R."/>
        </authorList>
    </citation>
    <scope>NUCLEOTIDE SEQUENCE</scope>
    <source>
        <strain evidence="2">PL_HMW_Pooled</strain>
        <tissue evidence="2">Head</tissue>
    </source>
</reference>
<feature type="signal peptide" evidence="1">
    <location>
        <begin position="1"/>
        <end position="30"/>
    </location>
</feature>
<evidence type="ECO:0000256" key="1">
    <source>
        <dbReference type="SAM" id="SignalP"/>
    </source>
</evidence>
<keyword evidence="1" id="KW-0732">Signal</keyword>
<name>A0AAE1GZQ3_9NEOP</name>